<organism evidence="1 2">
    <name type="scientific">Amborella trichopoda</name>
    <dbReference type="NCBI Taxonomy" id="13333"/>
    <lineage>
        <taxon>Eukaryota</taxon>
        <taxon>Viridiplantae</taxon>
        <taxon>Streptophyta</taxon>
        <taxon>Embryophyta</taxon>
        <taxon>Tracheophyta</taxon>
        <taxon>Spermatophyta</taxon>
        <taxon>Magnoliopsida</taxon>
        <taxon>Amborellales</taxon>
        <taxon>Amborellaceae</taxon>
        <taxon>Amborella</taxon>
    </lineage>
</organism>
<accession>W1P5E8</accession>
<dbReference type="EMBL" id="KI394485">
    <property type="protein sequence ID" value="ERN02806.1"/>
    <property type="molecule type" value="Genomic_DNA"/>
</dbReference>
<protein>
    <submittedName>
        <fullName evidence="1">Uncharacterized protein</fullName>
    </submittedName>
</protein>
<sequence>MGAITSGVVPTSSPPIAVDGTISKMLDGLLLREETFDVKGKAVPMQNSNLDIMKAIFINLGGLTGSPIPWVVSCKSKGLNDSVVLPDGMGGDTMEGGTALHVALSSSPKGQPPRVRERFDPLVIDTLAVLVVDSDEEDLALAFGDQKFPVQIEGEQEEDAMVYDMGMDFNIPIRVFFDDLKQITKARRTVDSRANIAQNIVGRSEKTPIVSKASKHNKFSSLGLRSSARLEARGIIKSTAKPKASLGKQPEIIDLSEISSAAHVSDSSELSKSTTFNEALML</sequence>
<proteinExistence type="predicted"/>
<dbReference type="HOGENOM" id="CLU_974335_0_0_1"/>
<evidence type="ECO:0000313" key="1">
    <source>
        <dbReference type="EMBL" id="ERN02806.1"/>
    </source>
</evidence>
<evidence type="ECO:0000313" key="2">
    <source>
        <dbReference type="Proteomes" id="UP000017836"/>
    </source>
</evidence>
<keyword evidence="2" id="KW-1185">Reference proteome</keyword>
<dbReference type="AlphaFoldDB" id="W1P5E8"/>
<dbReference type="Gramene" id="ERN02806">
    <property type="protein sequence ID" value="ERN02806"/>
    <property type="gene ID" value="AMTR_s00086p00117950"/>
</dbReference>
<name>W1P5E8_AMBTC</name>
<gene>
    <name evidence="1" type="ORF">AMTR_s00086p00117950</name>
</gene>
<reference evidence="2" key="1">
    <citation type="journal article" date="2013" name="Science">
        <title>The Amborella genome and the evolution of flowering plants.</title>
        <authorList>
            <consortium name="Amborella Genome Project"/>
        </authorList>
    </citation>
    <scope>NUCLEOTIDE SEQUENCE [LARGE SCALE GENOMIC DNA]</scope>
</reference>
<dbReference type="Proteomes" id="UP000017836">
    <property type="component" value="Unassembled WGS sequence"/>
</dbReference>